<accession>A0ABD0M6G8</accession>
<reference evidence="2 3" key="1">
    <citation type="journal article" date="2023" name="Sci. Data">
        <title>Genome assembly of the Korean intertidal mud-creeper Batillaria attramentaria.</title>
        <authorList>
            <person name="Patra A.K."/>
            <person name="Ho P.T."/>
            <person name="Jun S."/>
            <person name="Lee S.J."/>
            <person name="Kim Y."/>
            <person name="Won Y.J."/>
        </authorList>
    </citation>
    <scope>NUCLEOTIDE SEQUENCE [LARGE SCALE GENOMIC DNA]</scope>
    <source>
        <strain evidence="2">Wonlab-2016</strain>
    </source>
</reference>
<dbReference type="AlphaFoldDB" id="A0ABD0M6G8"/>
<dbReference type="Proteomes" id="UP001519460">
    <property type="component" value="Unassembled WGS sequence"/>
</dbReference>
<dbReference type="EMBL" id="JACVVK020000005">
    <property type="protein sequence ID" value="KAK7506956.1"/>
    <property type="molecule type" value="Genomic_DNA"/>
</dbReference>
<gene>
    <name evidence="2" type="ORF">BaRGS_00001807</name>
</gene>
<comment type="caution">
    <text evidence="2">The sequence shown here is derived from an EMBL/GenBank/DDBJ whole genome shotgun (WGS) entry which is preliminary data.</text>
</comment>
<keyword evidence="3" id="KW-1185">Reference proteome</keyword>
<feature type="non-terminal residue" evidence="2">
    <location>
        <position position="1"/>
    </location>
</feature>
<evidence type="ECO:0000256" key="1">
    <source>
        <dbReference type="SAM" id="MobiDB-lite"/>
    </source>
</evidence>
<proteinExistence type="predicted"/>
<evidence type="ECO:0000313" key="2">
    <source>
        <dbReference type="EMBL" id="KAK7506956.1"/>
    </source>
</evidence>
<protein>
    <submittedName>
        <fullName evidence="2">Uncharacterized protein</fullName>
    </submittedName>
</protein>
<name>A0ABD0M6G8_9CAEN</name>
<sequence>LASTLTSVCVWISIVDQAGYKTSLTSADNTVSFHLSEVSTEFTFPFVTKNENIVQVHHCFRHGLDNRQKPPPNGATTHGGINRDHKHKITTRAPSGRPWTRAFTSTTAPLALEQKSAEARGIIGHNMASKTGRVDRQARCSPIVPGSWLAPTESAFRVTPGKYPIHHCTGCLQYGFCIAFLNAFMHENLNRAKQLRNANKPAETGPKRADGLDKKLRQTRIEGKTTEREIIPKITRTRLLSNLCVVALLSKPLSAVIREPWPISEPTYMLPVRCPSKTEAKRDNSPQELLAPEHRVQYHMLVKYVWI</sequence>
<feature type="region of interest" description="Disordered" evidence="1">
    <location>
        <begin position="63"/>
        <end position="96"/>
    </location>
</feature>
<evidence type="ECO:0000313" key="3">
    <source>
        <dbReference type="Proteomes" id="UP001519460"/>
    </source>
</evidence>
<organism evidence="2 3">
    <name type="scientific">Batillaria attramentaria</name>
    <dbReference type="NCBI Taxonomy" id="370345"/>
    <lineage>
        <taxon>Eukaryota</taxon>
        <taxon>Metazoa</taxon>
        <taxon>Spiralia</taxon>
        <taxon>Lophotrochozoa</taxon>
        <taxon>Mollusca</taxon>
        <taxon>Gastropoda</taxon>
        <taxon>Caenogastropoda</taxon>
        <taxon>Sorbeoconcha</taxon>
        <taxon>Cerithioidea</taxon>
        <taxon>Batillariidae</taxon>
        <taxon>Batillaria</taxon>
    </lineage>
</organism>